<name>A0ABS1HKD9_9BACT</name>
<evidence type="ECO:0000313" key="3">
    <source>
        <dbReference type="Proteomes" id="UP000605676"/>
    </source>
</evidence>
<dbReference type="Proteomes" id="UP000605676">
    <property type="component" value="Unassembled WGS sequence"/>
</dbReference>
<accession>A0ABS1HKD9</accession>
<evidence type="ECO:0000256" key="1">
    <source>
        <dbReference type="SAM" id="SignalP"/>
    </source>
</evidence>
<dbReference type="EMBL" id="JAENRR010000027">
    <property type="protein sequence ID" value="MBK3518139.1"/>
    <property type="molecule type" value="Genomic_DNA"/>
</dbReference>
<gene>
    <name evidence="2" type="ORF">JIV24_12410</name>
</gene>
<dbReference type="RefSeq" id="WP_200465364.1">
    <property type="nucleotide sequence ID" value="NZ_JAENRR010000027.1"/>
</dbReference>
<organism evidence="2 3">
    <name type="scientific">Carboxylicivirga marina</name>
    <dbReference type="NCBI Taxonomy" id="2800988"/>
    <lineage>
        <taxon>Bacteria</taxon>
        <taxon>Pseudomonadati</taxon>
        <taxon>Bacteroidota</taxon>
        <taxon>Bacteroidia</taxon>
        <taxon>Marinilabiliales</taxon>
        <taxon>Marinilabiliaceae</taxon>
        <taxon>Carboxylicivirga</taxon>
    </lineage>
</organism>
<protein>
    <submittedName>
        <fullName evidence="2">Uncharacterized protein</fullName>
    </submittedName>
</protein>
<feature type="signal peptide" evidence="1">
    <location>
        <begin position="1"/>
        <end position="19"/>
    </location>
</feature>
<evidence type="ECO:0000313" key="2">
    <source>
        <dbReference type="EMBL" id="MBK3518139.1"/>
    </source>
</evidence>
<keyword evidence="1" id="KW-0732">Signal</keyword>
<feature type="chain" id="PRO_5046502179" evidence="1">
    <location>
        <begin position="20"/>
        <end position="77"/>
    </location>
</feature>
<reference evidence="2 3" key="1">
    <citation type="submission" date="2021-01" db="EMBL/GenBank/DDBJ databases">
        <title>Carboxyliciviraga sp.nov., isolated from coastal sediments.</title>
        <authorList>
            <person name="Lu D."/>
            <person name="Zhang T."/>
        </authorList>
    </citation>
    <scope>NUCLEOTIDE SEQUENCE [LARGE SCALE GENOMIC DNA]</scope>
    <source>
        <strain evidence="2 3">N1Y132</strain>
    </source>
</reference>
<proteinExistence type="predicted"/>
<sequence>MKKALFIMLLGMLYLQTHAQKDEISITDSPTSLYHLEKWVHGYDEGQTKYFVLGAFNLDYYRYYNPWFKVGLNLMYD</sequence>
<keyword evidence="3" id="KW-1185">Reference proteome</keyword>
<comment type="caution">
    <text evidence="2">The sequence shown here is derived from an EMBL/GenBank/DDBJ whole genome shotgun (WGS) entry which is preliminary data.</text>
</comment>